<comment type="caution">
    <text evidence="2">The sequence shown here is derived from an EMBL/GenBank/DDBJ whole genome shotgun (WGS) entry which is preliminary data.</text>
</comment>
<organism evidence="2 3">
    <name type="scientific">Methanoculleus oceani</name>
    <dbReference type="NCBI Taxonomy" id="2184756"/>
    <lineage>
        <taxon>Archaea</taxon>
        <taxon>Methanobacteriati</taxon>
        <taxon>Methanobacteriota</taxon>
        <taxon>Stenosarchaea group</taxon>
        <taxon>Methanomicrobia</taxon>
        <taxon>Methanomicrobiales</taxon>
        <taxon>Methanomicrobiaceae</taxon>
        <taxon>Methanoculleus</taxon>
    </lineage>
</organism>
<reference evidence="2 3" key="1">
    <citation type="submission" date="2018-05" db="EMBL/GenBank/DDBJ databases">
        <title>Isolation and characterization of genus Methanoculleus species and their viruses from deep sea marine sediment offshore southwestern Taiwan.</title>
        <authorList>
            <person name="Wei W.-H."/>
            <person name="Chen W.-C."/>
            <person name="Lai M.-C."/>
            <person name="Chen S.-C."/>
        </authorList>
    </citation>
    <scope>NUCLEOTIDE SEQUENCE [LARGE SCALE GENOMIC DNA]</scope>
    <source>
        <strain evidence="2 3">CWC-02</strain>
    </source>
</reference>
<dbReference type="InterPro" id="IPR000182">
    <property type="entry name" value="GNAT_dom"/>
</dbReference>
<dbReference type="AlphaFoldDB" id="A0ABD4TB83"/>
<dbReference type="EMBL" id="QFDM01000001">
    <property type="protein sequence ID" value="MCM2465425.1"/>
    <property type="molecule type" value="Genomic_DNA"/>
</dbReference>
<dbReference type="Gene3D" id="3.40.630.30">
    <property type="match status" value="1"/>
</dbReference>
<proteinExistence type="predicted"/>
<dbReference type="CDD" id="cd18699">
    <property type="entry name" value="PIN_VapC_like"/>
    <property type="match status" value="1"/>
</dbReference>
<feature type="domain" description="N-acetyltransferase" evidence="1">
    <location>
        <begin position="169"/>
        <end position="309"/>
    </location>
</feature>
<sequence>MRVLIDTNIIIYREDNQILSQNLQSLNQIFHKVGVTPLVHPLSVYELEKNPDPQRRGIMLSKVRAYPQLESPPNPNHDSVFSEKIPARVGSNNEIDNALLYCVYKDAVDLLVTEDRRLTAKAARLGIDNRVFSISDALDLFQSLIPTEKTTAPPGVEEDFIYNLKLSDPIFTTLKEDYKEFEEWFRKSSRQGRKCWVHYNSDGSIGALLIYKIEEEPLDTIPPFPKKKREKISTFIVRNIGQKIGELFIKLAVDIAIKNGTEEIYLTHFTKPDDRLVELISEYGFKLEARNLRGEEVFIKRIYASLELAQTLLPLEVSRQYYPSFYDGPKVRKFIIPIWPENHERLFTDFKGRQTKLPEHSGMFIIEGNTIKKAYLSHTKNKHIATGDLIFFYRSRDLRMVTSVGVIETVHTDLTTPDDIIKIVGKRTVYSRDDIERMKKPLTVIMFRHHFHVKSPVPYKALKELGILTFAPQSITYINDSKYYLLSEACGIDRRFTVH</sequence>
<protein>
    <recommendedName>
        <fullName evidence="1">N-acetyltransferase domain-containing protein</fullName>
    </recommendedName>
</protein>
<dbReference type="PROSITE" id="PS51186">
    <property type="entry name" value="GNAT"/>
    <property type="match status" value="1"/>
</dbReference>
<evidence type="ECO:0000313" key="3">
    <source>
        <dbReference type="Proteomes" id="UP001523230"/>
    </source>
</evidence>
<dbReference type="SUPFAM" id="SSF88723">
    <property type="entry name" value="PIN domain-like"/>
    <property type="match status" value="1"/>
</dbReference>
<dbReference type="RefSeq" id="WP_250986659.1">
    <property type="nucleotide sequence ID" value="NZ_QFDM01000001.1"/>
</dbReference>
<accession>A0ABD4TB83</accession>
<gene>
    <name evidence="2" type="ORF">DIC75_03710</name>
</gene>
<name>A0ABD4TB83_9EURY</name>
<keyword evidence="3" id="KW-1185">Reference proteome</keyword>
<evidence type="ECO:0000259" key="1">
    <source>
        <dbReference type="PROSITE" id="PS51186"/>
    </source>
</evidence>
<evidence type="ECO:0000313" key="2">
    <source>
        <dbReference type="EMBL" id="MCM2465425.1"/>
    </source>
</evidence>
<dbReference type="InterPro" id="IPR029060">
    <property type="entry name" value="PIN-like_dom_sf"/>
</dbReference>
<dbReference type="Proteomes" id="UP001523230">
    <property type="component" value="Unassembled WGS sequence"/>
</dbReference>